<gene>
    <name evidence="2" type="ORF">PCOR1329_LOCUS48030</name>
</gene>
<evidence type="ECO:0000256" key="1">
    <source>
        <dbReference type="SAM" id="MobiDB-lite"/>
    </source>
</evidence>
<feature type="region of interest" description="Disordered" evidence="1">
    <location>
        <begin position="270"/>
        <end position="290"/>
    </location>
</feature>
<name>A0ABN9UF42_9DINO</name>
<dbReference type="EMBL" id="CAUYUJ010015793">
    <property type="protein sequence ID" value="CAK0858159.1"/>
    <property type="molecule type" value="Genomic_DNA"/>
</dbReference>
<proteinExistence type="predicted"/>
<protein>
    <submittedName>
        <fullName evidence="2">Uncharacterized protein</fullName>
    </submittedName>
</protein>
<dbReference type="Proteomes" id="UP001189429">
    <property type="component" value="Unassembled WGS sequence"/>
</dbReference>
<keyword evidence="3" id="KW-1185">Reference proteome</keyword>
<evidence type="ECO:0000313" key="3">
    <source>
        <dbReference type="Proteomes" id="UP001189429"/>
    </source>
</evidence>
<evidence type="ECO:0000313" key="2">
    <source>
        <dbReference type="EMBL" id="CAK0858159.1"/>
    </source>
</evidence>
<organism evidence="2 3">
    <name type="scientific">Prorocentrum cordatum</name>
    <dbReference type="NCBI Taxonomy" id="2364126"/>
    <lineage>
        <taxon>Eukaryota</taxon>
        <taxon>Sar</taxon>
        <taxon>Alveolata</taxon>
        <taxon>Dinophyceae</taxon>
        <taxon>Prorocentrales</taxon>
        <taxon>Prorocentraceae</taxon>
        <taxon>Prorocentrum</taxon>
    </lineage>
</organism>
<feature type="compositionally biased region" description="Polar residues" evidence="1">
    <location>
        <begin position="277"/>
        <end position="290"/>
    </location>
</feature>
<accession>A0ABN9UF42</accession>
<comment type="caution">
    <text evidence="2">The sequence shown here is derived from an EMBL/GenBank/DDBJ whole genome shotgun (WGS) entry which is preliminary data.</text>
</comment>
<reference evidence="2" key="1">
    <citation type="submission" date="2023-10" db="EMBL/GenBank/DDBJ databases">
        <authorList>
            <person name="Chen Y."/>
            <person name="Shah S."/>
            <person name="Dougan E. K."/>
            <person name="Thang M."/>
            <person name="Chan C."/>
        </authorList>
    </citation>
    <scope>NUCLEOTIDE SEQUENCE [LARGE SCALE GENOMIC DNA]</scope>
</reference>
<sequence>MCPFLEACAEQHQRGPSSTTDVFAAALRRRRLAGPVLAPEAANIVTRQLARDSRDAEDAVMPGTGDLEFGNTMERDIPTGADVAEGFVNILSDLLEMAPFGGAALSRTRTDILCLWLARSHWVVGLIDEIVSDSPLILRNRGPLECSCQGLANMEAAQAAWLRYLDLSPSGLGPGSSVLQQVCVAVGNPATFIDATAMVGMHVHDTFVGADLVQCSGCARTRAPAAKAGCCGRSGCAGDAAPYPSIVPDGAMLSPHMTGRKDATRDYVYPAPLPGTLSGTRSGARSSDCS</sequence>